<dbReference type="InterPro" id="IPR036047">
    <property type="entry name" value="F-box-like_dom_sf"/>
</dbReference>
<dbReference type="Pfam" id="PF07744">
    <property type="entry name" value="SPOC"/>
    <property type="match status" value="1"/>
</dbReference>
<dbReference type="SMART" id="SM00256">
    <property type="entry name" value="FBOX"/>
    <property type="match status" value="1"/>
</dbReference>
<keyword evidence="3" id="KW-1185">Reference proteome</keyword>
<dbReference type="OrthoDB" id="3219396at2759"/>
<evidence type="ECO:0000313" key="3">
    <source>
        <dbReference type="Proteomes" id="UP000247409"/>
    </source>
</evidence>
<feature type="domain" description="F-box" evidence="1">
    <location>
        <begin position="11"/>
        <end position="57"/>
    </location>
</feature>
<organism evidence="2 3">
    <name type="scientific">Gracilariopsis chorda</name>
    <dbReference type="NCBI Taxonomy" id="448386"/>
    <lineage>
        <taxon>Eukaryota</taxon>
        <taxon>Rhodophyta</taxon>
        <taxon>Florideophyceae</taxon>
        <taxon>Rhodymeniophycidae</taxon>
        <taxon>Gracilariales</taxon>
        <taxon>Gracilariaceae</taxon>
        <taxon>Gracilariopsis</taxon>
    </lineage>
</organism>
<dbReference type="Proteomes" id="UP000247409">
    <property type="component" value="Unassembled WGS sequence"/>
</dbReference>
<dbReference type="Pfam" id="PF12937">
    <property type="entry name" value="F-box-like"/>
    <property type="match status" value="1"/>
</dbReference>
<protein>
    <recommendedName>
        <fullName evidence="1">F-box domain-containing protein</fullName>
    </recommendedName>
</protein>
<dbReference type="AlphaFoldDB" id="A0A2V3IFY4"/>
<dbReference type="Gene3D" id="1.20.1280.50">
    <property type="match status" value="1"/>
</dbReference>
<proteinExistence type="predicted"/>
<name>A0A2V3IFY4_9FLOR</name>
<dbReference type="EMBL" id="NBIV01000359">
    <property type="protein sequence ID" value="PXF40090.1"/>
    <property type="molecule type" value="Genomic_DNA"/>
</dbReference>
<sequence>MDAMEVDTDNVVTMNDIPDRLVRHIFSFLEPQQLEAARQVCQRWNECASHHLLWRKHCFTHSPSLRTERSAWPLLACCKPVAPIQWRYVYRTLQNRPRCTVTLQKAERFLCNMIAHLIKGPYAQLPSTLVVQRRFDIMYLPFFLNHNCTYFYLEPLTEADKGAYDDFVNYLIQRDRAGLVMTKMNRFMLIPPCRDVGQRVNYTGDRLIAAVQPPRL</sequence>
<comment type="caution">
    <text evidence="2">The sequence shown here is derived from an EMBL/GenBank/DDBJ whole genome shotgun (WGS) entry which is preliminary data.</text>
</comment>
<dbReference type="PANTHER" id="PTHR12874:SF9">
    <property type="entry name" value="F-BOX ONLY PROTEIN 48"/>
    <property type="match status" value="1"/>
</dbReference>
<reference evidence="2 3" key="1">
    <citation type="journal article" date="2018" name="Mol. Biol. Evol.">
        <title>Analysis of the draft genome of the red seaweed Gracilariopsis chorda provides insights into genome size evolution in Rhodophyta.</title>
        <authorList>
            <person name="Lee J."/>
            <person name="Yang E.C."/>
            <person name="Graf L."/>
            <person name="Yang J.H."/>
            <person name="Qiu H."/>
            <person name="Zel Zion U."/>
            <person name="Chan C.X."/>
            <person name="Stephens T.G."/>
            <person name="Weber A.P.M."/>
            <person name="Boo G.H."/>
            <person name="Boo S.M."/>
            <person name="Kim K.M."/>
            <person name="Shin Y."/>
            <person name="Jung M."/>
            <person name="Lee S.J."/>
            <person name="Yim H.S."/>
            <person name="Lee J.H."/>
            <person name="Bhattacharya D."/>
            <person name="Yoon H.S."/>
        </authorList>
    </citation>
    <scope>NUCLEOTIDE SEQUENCE [LARGE SCALE GENOMIC DNA]</scope>
    <source>
        <strain evidence="2 3">SKKU-2015</strain>
        <tissue evidence="2">Whole body</tissue>
    </source>
</reference>
<dbReference type="SUPFAM" id="SSF81383">
    <property type="entry name" value="F-box domain"/>
    <property type="match status" value="1"/>
</dbReference>
<dbReference type="GO" id="GO:0005737">
    <property type="term" value="C:cytoplasm"/>
    <property type="evidence" value="ECO:0007669"/>
    <property type="project" value="TreeGrafter"/>
</dbReference>
<dbReference type="InterPro" id="IPR001810">
    <property type="entry name" value="F-box_dom"/>
</dbReference>
<dbReference type="GO" id="GO:0019005">
    <property type="term" value="C:SCF ubiquitin ligase complex"/>
    <property type="evidence" value="ECO:0007669"/>
    <property type="project" value="TreeGrafter"/>
</dbReference>
<evidence type="ECO:0000313" key="2">
    <source>
        <dbReference type="EMBL" id="PXF40090.1"/>
    </source>
</evidence>
<dbReference type="PANTHER" id="PTHR12874">
    <property type="entry name" value="F-BOX ONLY PROTEIN 48-RELATED"/>
    <property type="match status" value="1"/>
</dbReference>
<dbReference type="GO" id="GO:0031146">
    <property type="term" value="P:SCF-dependent proteasomal ubiquitin-dependent protein catabolic process"/>
    <property type="evidence" value="ECO:0007669"/>
    <property type="project" value="TreeGrafter"/>
</dbReference>
<gene>
    <name evidence="2" type="ORF">BWQ96_10188</name>
</gene>
<dbReference type="PROSITE" id="PS50181">
    <property type="entry name" value="FBOX"/>
    <property type="match status" value="1"/>
</dbReference>
<accession>A0A2V3IFY4</accession>
<evidence type="ECO:0000259" key="1">
    <source>
        <dbReference type="PROSITE" id="PS50181"/>
    </source>
</evidence>
<dbReference type="InterPro" id="IPR012921">
    <property type="entry name" value="SPOC_C"/>
</dbReference>